<evidence type="ECO:0000256" key="1">
    <source>
        <dbReference type="SAM" id="MobiDB-lite"/>
    </source>
</evidence>
<dbReference type="EMBL" id="CP016545">
    <property type="protein sequence ID" value="ANU07887.1"/>
    <property type="molecule type" value="Genomic_DNA"/>
</dbReference>
<organism evidence="2 3">
    <name type="scientific">Paraurantiacibacter namhicola</name>
    <dbReference type="NCBI Taxonomy" id="645517"/>
    <lineage>
        <taxon>Bacteria</taxon>
        <taxon>Pseudomonadati</taxon>
        <taxon>Pseudomonadota</taxon>
        <taxon>Alphaproteobacteria</taxon>
        <taxon>Sphingomonadales</taxon>
        <taxon>Erythrobacteraceae</taxon>
        <taxon>Paraurantiacibacter</taxon>
    </lineage>
</organism>
<name>A0A1C7D8X4_9SPHN</name>
<proteinExistence type="predicted"/>
<accession>A0A1C7D8X4</accession>
<dbReference type="RefSeq" id="WP_157093092.1">
    <property type="nucleotide sequence ID" value="NZ_CP016545.1"/>
</dbReference>
<dbReference type="Proteomes" id="UP000092698">
    <property type="component" value="Chromosome"/>
</dbReference>
<dbReference type="OrthoDB" id="7432612at2"/>
<evidence type="ECO:0000313" key="2">
    <source>
        <dbReference type="EMBL" id="ANU07887.1"/>
    </source>
</evidence>
<dbReference type="AlphaFoldDB" id="A0A1C7D8X4"/>
<keyword evidence="3" id="KW-1185">Reference proteome</keyword>
<dbReference type="STRING" id="645517.A6F65_01588"/>
<dbReference type="KEGG" id="anh:A6F65_01588"/>
<gene>
    <name evidence="2" type="ORF">A6F65_01588</name>
</gene>
<feature type="region of interest" description="Disordered" evidence="1">
    <location>
        <begin position="1"/>
        <end position="22"/>
    </location>
</feature>
<sequence>MNDRKRALKTLKGSRQPLPFRMVNRPGTAAHRSDMQKHHLLPCQLLSRSAFERLVGHAGGRTQVMEDFRTNGLLLPANEAAASASGLPLHRGPHRHYNELVAERVGSITDDWSNARLRHEAFAVQDALGRLRLLQGALRRKLLDTARPLILNRKDPLGKGRDFSELDAMADMLWAASG</sequence>
<dbReference type="InterPro" id="IPR032871">
    <property type="entry name" value="AHH_dom_containing"/>
</dbReference>
<dbReference type="Pfam" id="PF14412">
    <property type="entry name" value="AHH"/>
    <property type="match status" value="1"/>
</dbReference>
<evidence type="ECO:0000313" key="3">
    <source>
        <dbReference type="Proteomes" id="UP000092698"/>
    </source>
</evidence>
<reference evidence="2 3" key="1">
    <citation type="submission" date="2016-07" db="EMBL/GenBank/DDBJ databases">
        <title>Complete genome sequence of Altererythrobacter namhicola JCM 16345T, containing esterase-encoding genes.</title>
        <authorList>
            <person name="Cheng H."/>
            <person name="Wu Y.-H."/>
            <person name="Jian S.-L."/>
            <person name="Huo Y.-Y."/>
            <person name="Wang C.-S."/>
            <person name="Xu X.-W."/>
        </authorList>
    </citation>
    <scope>NUCLEOTIDE SEQUENCE [LARGE SCALE GENOMIC DNA]</scope>
    <source>
        <strain evidence="2 3">JCM 16345</strain>
    </source>
</reference>
<protein>
    <recommendedName>
        <fullName evidence="4">A nuclease family of the HNH/ENDO VII superfamily with conserved AHH</fullName>
    </recommendedName>
</protein>
<evidence type="ECO:0008006" key="4">
    <source>
        <dbReference type="Google" id="ProtNLM"/>
    </source>
</evidence>